<dbReference type="InterPro" id="IPR019775">
    <property type="entry name" value="WD40_repeat_CS"/>
</dbReference>
<dbReference type="PANTHER" id="PTHR22852">
    <property type="entry name" value="LETHAL 2 DENTICLELESS PROTEIN RETINOIC ACID-REGULATED NUCLEAR MATRIX-ASSOCIATED PROTEIN"/>
    <property type="match status" value="1"/>
</dbReference>
<dbReference type="Gene3D" id="2.130.10.10">
    <property type="entry name" value="YVTN repeat-like/Quinoprotein amine dehydrogenase"/>
    <property type="match status" value="2"/>
</dbReference>
<organism evidence="8 9">
    <name type="scientific">Smittium megazygosporum</name>
    <dbReference type="NCBI Taxonomy" id="133381"/>
    <lineage>
        <taxon>Eukaryota</taxon>
        <taxon>Fungi</taxon>
        <taxon>Fungi incertae sedis</taxon>
        <taxon>Zoopagomycota</taxon>
        <taxon>Kickxellomycotina</taxon>
        <taxon>Harpellomycetes</taxon>
        <taxon>Harpellales</taxon>
        <taxon>Legeriomycetaceae</taxon>
        <taxon>Smittium</taxon>
    </lineage>
</organism>
<dbReference type="InterPro" id="IPR020472">
    <property type="entry name" value="WD40_PAC1"/>
</dbReference>
<dbReference type="AlphaFoldDB" id="A0A2T9Z7U2"/>
<feature type="region of interest" description="Disordered" evidence="7">
    <location>
        <begin position="55"/>
        <end position="97"/>
    </location>
</feature>
<gene>
    <name evidence="8" type="ORF">BB560_004934</name>
</gene>
<dbReference type="PANTHER" id="PTHR22852:SF0">
    <property type="entry name" value="DENTICLELESS PROTEIN HOMOLOG"/>
    <property type="match status" value="1"/>
</dbReference>
<dbReference type="EMBL" id="MBFS01001741">
    <property type="protein sequence ID" value="PVV00671.1"/>
    <property type="molecule type" value="Genomic_DNA"/>
</dbReference>
<dbReference type="STRING" id="133381.A0A2T9Z7U2"/>
<dbReference type="PROSITE" id="PS00678">
    <property type="entry name" value="WD_REPEATS_1"/>
    <property type="match status" value="3"/>
</dbReference>
<comment type="caution">
    <text evidence="8">The sequence shown here is derived from an EMBL/GenBank/DDBJ whole genome shotgun (WGS) entry which is preliminary data.</text>
</comment>
<dbReference type="OrthoDB" id="2096344at2759"/>
<dbReference type="SMART" id="SM00320">
    <property type="entry name" value="WD40"/>
    <property type="match status" value="5"/>
</dbReference>
<dbReference type="GO" id="GO:0005634">
    <property type="term" value="C:nucleus"/>
    <property type="evidence" value="ECO:0007669"/>
    <property type="project" value="TreeGrafter"/>
</dbReference>
<evidence type="ECO:0000256" key="7">
    <source>
        <dbReference type="SAM" id="MobiDB-lite"/>
    </source>
</evidence>
<evidence type="ECO:0000256" key="4">
    <source>
        <dbReference type="ARBA" id="ARBA00022786"/>
    </source>
</evidence>
<keyword evidence="3" id="KW-0677">Repeat</keyword>
<reference evidence="8 9" key="1">
    <citation type="journal article" date="2018" name="MBio">
        <title>Comparative Genomics Reveals the Core Gene Toolbox for the Fungus-Insect Symbiosis.</title>
        <authorList>
            <person name="Wang Y."/>
            <person name="Stata M."/>
            <person name="Wang W."/>
            <person name="Stajich J.E."/>
            <person name="White M.M."/>
            <person name="Moncalvo J.M."/>
        </authorList>
    </citation>
    <scope>NUCLEOTIDE SEQUENCE [LARGE SCALE GENOMIC DNA]</scope>
    <source>
        <strain evidence="8 9">SC-DP-2</strain>
    </source>
</reference>
<dbReference type="GO" id="GO:0030674">
    <property type="term" value="F:protein-macromolecule adaptor activity"/>
    <property type="evidence" value="ECO:0007669"/>
    <property type="project" value="TreeGrafter"/>
</dbReference>
<dbReference type="InterPro" id="IPR036322">
    <property type="entry name" value="WD40_repeat_dom_sf"/>
</dbReference>
<evidence type="ECO:0000256" key="1">
    <source>
        <dbReference type="ARBA" id="ARBA00004906"/>
    </source>
</evidence>
<dbReference type="Pfam" id="PF00400">
    <property type="entry name" value="WD40"/>
    <property type="match status" value="3"/>
</dbReference>
<comment type="similarity">
    <text evidence="5">Belongs to the WD repeat cdt2 family.</text>
</comment>
<comment type="pathway">
    <text evidence="1">Protein modification; protein ubiquitination.</text>
</comment>
<accession>A0A2T9Z7U2</accession>
<evidence type="ECO:0000256" key="5">
    <source>
        <dbReference type="ARBA" id="ARBA00038344"/>
    </source>
</evidence>
<keyword evidence="2 6" id="KW-0853">WD repeat</keyword>
<dbReference type="Proteomes" id="UP000245609">
    <property type="component" value="Unassembled WGS sequence"/>
</dbReference>
<dbReference type="InterPro" id="IPR051865">
    <property type="entry name" value="WD-repeat_CDT2_adapter"/>
</dbReference>
<proteinExistence type="inferred from homology"/>
<dbReference type="PROSITE" id="PS50294">
    <property type="entry name" value="WD_REPEATS_REGION"/>
    <property type="match status" value="2"/>
</dbReference>
<protein>
    <submittedName>
        <fullName evidence="8">Uncharacterized protein</fullName>
    </submittedName>
</protein>
<evidence type="ECO:0000256" key="3">
    <source>
        <dbReference type="ARBA" id="ARBA00022737"/>
    </source>
</evidence>
<evidence type="ECO:0000256" key="2">
    <source>
        <dbReference type="ARBA" id="ARBA00022574"/>
    </source>
</evidence>
<dbReference type="InterPro" id="IPR001680">
    <property type="entry name" value="WD40_rpt"/>
</dbReference>
<dbReference type="InterPro" id="IPR015943">
    <property type="entry name" value="WD40/YVTN_repeat-like_dom_sf"/>
</dbReference>
<evidence type="ECO:0000313" key="9">
    <source>
        <dbReference type="Proteomes" id="UP000245609"/>
    </source>
</evidence>
<evidence type="ECO:0000256" key="6">
    <source>
        <dbReference type="PROSITE-ProRule" id="PRU00221"/>
    </source>
</evidence>
<dbReference type="GO" id="GO:0043161">
    <property type="term" value="P:proteasome-mediated ubiquitin-dependent protein catabolic process"/>
    <property type="evidence" value="ECO:0007669"/>
    <property type="project" value="TreeGrafter"/>
</dbReference>
<keyword evidence="9" id="KW-1185">Reference proteome</keyword>
<dbReference type="SUPFAM" id="SSF50978">
    <property type="entry name" value="WD40 repeat-like"/>
    <property type="match status" value="1"/>
</dbReference>
<dbReference type="PROSITE" id="PS50082">
    <property type="entry name" value="WD_REPEATS_2"/>
    <property type="match status" value="2"/>
</dbReference>
<feature type="repeat" description="WD" evidence="6">
    <location>
        <begin position="263"/>
        <end position="305"/>
    </location>
</feature>
<evidence type="ECO:0000313" key="8">
    <source>
        <dbReference type="EMBL" id="PVV00671.1"/>
    </source>
</evidence>
<sequence length="563" mass="62727">MKNSGKKQTTLLNFHVKKPLQNYGGGIDLSKGSKFKEECLTLGYSDSCGKIEQRPELNPAKINQSKLNKRSSESEMNGSSDPRQKHGNQIEGLKRHKKEHEFRIQNLGIVESPIYPGVACGRSIASLRRFNRISLQRCRAEIRTAFVNSPNRRRINENINEDGNTKRCIPLCARYSNGSQNGINLFAVSDEGGFFKIMDTRTNLTSSREDVSESIRVVSDWQAHRDSVFNFLWTADDTHIVTASADCMLALWDVEYKKRIDQYAGHSETIYALDMLKHDSRIVASGGRDGSIRLWDTRTGQRRGSSPGSYSGYPLSTLHAAHQEIVQETSPRLKRSAVRSNYSKSASKRVSVSAKAPIITSLAFLLDAHTLCSSSSSDGTIHFWDIRNLVGANAAKSRTIMGKTSLEFKKSRGVSCIAADPLGKGIYSLSIDNCIYYYDTLIPSSPVAVLSSEDLIVSTFHTKFQPGCDGRSLYVDSSDSVLYAHSEEVTCISSCPWIDPVFGSYGLNSIKNQILSISDDCNIKLWDNYTENSINPFFNYNSIQEFADSPQTASNKYSVEIIR</sequence>
<feature type="repeat" description="WD" evidence="6">
    <location>
        <begin position="221"/>
        <end position="262"/>
    </location>
</feature>
<name>A0A2T9Z7U2_9FUNG</name>
<keyword evidence="4" id="KW-0833">Ubl conjugation pathway</keyword>
<dbReference type="PRINTS" id="PR00320">
    <property type="entry name" value="GPROTEINBRPT"/>
</dbReference>